<evidence type="ECO:0000256" key="1">
    <source>
        <dbReference type="SAM" id="Phobius"/>
    </source>
</evidence>
<feature type="transmembrane region" description="Helical" evidence="1">
    <location>
        <begin position="6"/>
        <end position="26"/>
    </location>
</feature>
<gene>
    <name evidence="2" type="ORF">AGLY_007613</name>
</gene>
<keyword evidence="3" id="KW-1185">Reference proteome</keyword>
<dbReference type="AlphaFoldDB" id="A0A6G0TMI7"/>
<dbReference type="EMBL" id="VYZN01000025">
    <property type="protein sequence ID" value="KAE9535712.1"/>
    <property type="molecule type" value="Genomic_DNA"/>
</dbReference>
<name>A0A6G0TMI7_APHGL</name>
<evidence type="ECO:0000313" key="3">
    <source>
        <dbReference type="Proteomes" id="UP000475862"/>
    </source>
</evidence>
<evidence type="ECO:0000313" key="2">
    <source>
        <dbReference type="EMBL" id="KAE9535712.1"/>
    </source>
</evidence>
<keyword evidence="1" id="KW-0812">Transmembrane</keyword>
<keyword evidence="1" id="KW-1133">Transmembrane helix</keyword>
<comment type="caution">
    <text evidence="2">The sequence shown here is derived from an EMBL/GenBank/DDBJ whole genome shotgun (WGS) entry which is preliminary data.</text>
</comment>
<dbReference type="Proteomes" id="UP000475862">
    <property type="component" value="Unassembled WGS sequence"/>
</dbReference>
<protein>
    <submittedName>
        <fullName evidence="2">Uncharacterized protein</fullName>
    </submittedName>
</protein>
<sequence>MDKTGSILTIAVLEFGNISFNILSFARFIGSSDMLGTIPSQTKLFKISKTLFPLCDNVTKYGSLVLKKVVKYRITDNRCSSSFDTFLKKQRKAIGFTLLSSFGRSLNSLYTKHHCNHEQQLNFQLLEASLMLNHIYLVLYRLIEHIHSFQCSTYTFHTSPLNDCEFLADNKVENSVLTSLISLFNISTMFLRFLSFLLSLLNTLLSAISPGLLVTWNKVDFVSVIHLKQLTIKSLGRGPRLLTN</sequence>
<feature type="transmembrane region" description="Helical" evidence="1">
    <location>
        <begin position="190"/>
        <end position="213"/>
    </location>
</feature>
<proteinExistence type="predicted"/>
<organism evidence="2 3">
    <name type="scientific">Aphis glycines</name>
    <name type="common">Soybean aphid</name>
    <dbReference type="NCBI Taxonomy" id="307491"/>
    <lineage>
        <taxon>Eukaryota</taxon>
        <taxon>Metazoa</taxon>
        <taxon>Ecdysozoa</taxon>
        <taxon>Arthropoda</taxon>
        <taxon>Hexapoda</taxon>
        <taxon>Insecta</taxon>
        <taxon>Pterygota</taxon>
        <taxon>Neoptera</taxon>
        <taxon>Paraneoptera</taxon>
        <taxon>Hemiptera</taxon>
        <taxon>Sternorrhyncha</taxon>
        <taxon>Aphidomorpha</taxon>
        <taxon>Aphidoidea</taxon>
        <taxon>Aphididae</taxon>
        <taxon>Aphidini</taxon>
        <taxon>Aphis</taxon>
        <taxon>Aphis</taxon>
    </lineage>
</organism>
<reference evidence="2 3" key="1">
    <citation type="submission" date="2019-08" db="EMBL/GenBank/DDBJ databases">
        <title>The genome of the soybean aphid Biotype 1, its phylome, world population structure and adaptation to the North American continent.</title>
        <authorList>
            <person name="Giordano R."/>
            <person name="Donthu R.K."/>
            <person name="Hernandez A.G."/>
            <person name="Wright C.L."/>
            <person name="Zimin A.V."/>
        </authorList>
    </citation>
    <scope>NUCLEOTIDE SEQUENCE [LARGE SCALE GENOMIC DNA]</scope>
    <source>
        <tissue evidence="2">Whole aphids</tissue>
    </source>
</reference>
<accession>A0A6G0TMI7</accession>
<keyword evidence="1" id="KW-0472">Membrane</keyword>